<keyword evidence="2" id="KW-0812">Transmembrane</keyword>
<sequence length="585" mass="61325">MRMWKAAAIAGLAGALLGTGATAANALPKAAETVGVAEDAEATEVARTAETVETTEVAKTTEVARTAEATETTGPSTTTGMSAAAIDRYVRGYLERTRLPGALVAVTKDDQVVHAAGYGRTATGEAVTADTPMPLASLSKSFTALAVLSLADQGRIGLDDPVRKHLPEFAMADPRAGRITVRELLQQTSGMSDRTFPELTLPAPDTLKDAVAMLRDAPLAAEPGTRMIYHNPNYAVAARLAEVVAGVPFADHLAAAVFRPLGMTSTTTVDVTTDLPHAGEGHVRAYGQVVRRSHPKWFVNGSYGVVSTARDMARWLIAQNGAGGVLPEETLRTAQRASGVGGSHYGMGWETGKTPGGAPALRHTGWLLTHNSAQTLLPESGYGIAVVTNTGMISGDDAVILTDGLIDIIEGRTDAGAVPFTTTADPWLGGLTLLSLGAGLAGVCRARRWARRRSGQAVWRPAVRLVPWALPIAFFFGLADLVGFLMRRVGTLDQISYVWPALYVWAGAGALASAAVIVSRLVHLALARRPAAPAGGRSSAEGAFPVPEPARRRPEPAPESAGEGELRAVTDLVGDRRQRRVGLAK</sequence>
<reference evidence="6" key="2">
    <citation type="submission" date="2016-04" db="EMBL/GenBank/DDBJ databases">
        <title>Planomonospora sphaerica JCM9374 whole genome shotgun sequence.</title>
        <authorList>
            <person name="Suzuki T."/>
            <person name="Dohra H."/>
            <person name="Kodani S."/>
        </authorList>
    </citation>
    <scope>NUCLEOTIDE SEQUENCE [LARGE SCALE GENOMIC DNA]</scope>
    <source>
        <strain evidence="6">JCM 9374</strain>
    </source>
</reference>
<reference evidence="5 6" key="1">
    <citation type="journal article" date="2016" name="Genome Announc.">
        <title>Draft Genome Sequence of Planomonospora sphaerica JCM9374, a Rare Actinomycete.</title>
        <authorList>
            <person name="Dohra H."/>
            <person name="Suzuki T."/>
            <person name="Inoue Y."/>
            <person name="Kodani S."/>
        </authorList>
    </citation>
    <scope>NUCLEOTIDE SEQUENCE [LARGE SCALE GENOMIC DNA]</scope>
    <source>
        <strain evidence="5 6">JCM 9374</strain>
    </source>
</reference>
<dbReference type="Pfam" id="PF00144">
    <property type="entry name" value="Beta-lactamase"/>
    <property type="match status" value="1"/>
</dbReference>
<dbReference type="InterPro" id="IPR050491">
    <property type="entry name" value="AmpC-like"/>
</dbReference>
<dbReference type="PANTHER" id="PTHR46825:SF8">
    <property type="entry name" value="BETA-LACTAMASE-RELATED"/>
    <property type="match status" value="1"/>
</dbReference>
<name>A0A171D7B6_9ACTN</name>
<keyword evidence="2" id="KW-0472">Membrane</keyword>
<dbReference type="AlphaFoldDB" id="A0A171D7B6"/>
<dbReference type="SUPFAM" id="SSF56601">
    <property type="entry name" value="beta-lactamase/transpeptidase-like"/>
    <property type="match status" value="1"/>
</dbReference>
<keyword evidence="2" id="KW-1133">Transmembrane helix</keyword>
<feature type="chain" id="PRO_5039340345" evidence="3">
    <location>
        <begin position="24"/>
        <end position="585"/>
    </location>
</feature>
<evidence type="ECO:0000313" key="5">
    <source>
        <dbReference type="EMBL" id="GAT67751.1"/>
    </source>
</evidence>
<feature type="transmembrane region" description="Helical" evidence="2">
    <location>
        <begin position="465"/>
        <end position="485"/>
    </location>
</feature>
<comment type="caution">
    <text evidence="5">The sequence shown here is derived from an EMBL/GenBank/DDBJ whole genome shotgun (WGS) entry which is preliminary data.</text>
</comment>
<dbReference type="OrthoDB" id="3174977at2"/>
<evidence type="ECO:0000259" key="4">
    <source>
        <dbReference type="Pfam" id="PF00144"/>
    </source>
</evidence>
<dbReference type="STRING" id="161355.PS9374_03409"/>
<dbReference type="PANTHER" id="PTHR46825">
    <property type="entry name" value="D-ALANYL-D-ALANINE-CARBOXYPEPTIDASE/ENDOPEPTIDASE AMPH"/>
    <property type="match status" value="1"/>
</dbReference>
<feature type="region of interest" description="Disordered" evidence="1">
    <location>
        <begin position="532"/>
        <end position="585"/>
    </location>
</feature>
<feature type="signal peptide" evidence="3">
    <location>
        <begin position="1"/>
        <end position="23"/>
    </location>
</feature>
<protein>
    <submittedName>
        <fullName evidence="5">Beta-lactamase</fullName>
    </submittedName>
</protein>
<proteinExistence type="predicted"/>
<gene>
    <name evidence="5" type="ORF">PS9374_03409</name>
</gene>
<dbReference type="InterPro" id="IPR012338">
    <property type="entry name" value="Beta-lactam/transpept-like"/>
</dbReference>
<dbReference type="Gene3D" id="3.40.710.10">
    <property type="entry name" value="DD-peptidase/beta-lactamase superfamily"/>
    <property type="match status" value="1"/>
</dbReference>
<dbReference type="EMBL" id="BDCX01000008">
    <property type="protein sequence ID" value="GAT67751.1"/>
    <property type="molecule type" value="Genomic_DNA"/>
</dbReference>
<accession>A0A171D7B6</accession>
<feature type="transmembrane region" description="Helical" evidence="2">
    <location>
        <begin position="497"/>
        <end position="519"/>
    </location>
</feature>
<keyword evidence="6" id="KW-1185">Reference proteome</keyword>
<organism evidence="5 6">
    <name type="scientific">Planomonospora sphaerica</name>
    <dbReference type="NCBI Taxonomy" id="161355"/>
    <lineage>
        <taxon>Bacteria</taxon>
        <taxon>Bacillati</taxon>
        <taxon>Actinomycetota</taxon>
        <taxon>Actinomycetes</taxon>
        <taxon>Streptosporangiales</taxon>
        <taxon>Streptosporangiaceae</taxon>
        <taxon>Planomonospora</taxon>
    </lineage>
</organism>
<feature type="compositionally biased region" description="Basic and acidic residues" evidence="1">
    <location>
        <begin position="564"/>
        <end position="576"/>
    </location>
</feature>
<evidence type="ECO:0000256" key="2">
    <source>
        <dbReference type="SAM" id="Phobius"/>
    </source>
</evidence>
<feature type="transmembrane region" description="Helical" evidence="2">
    <location>
        <begin position="427"/>
        <end position="444"/>
    </location>
</feature>
<feature type="domain" description="Beta-lactamase-related" evidence="4">
    <location>
        <begin position="86"/>
        <end position="390"/>
    </location>
</feature>
<dbReference type="InterPro" id="IPR001466">
    <property type="entry name" value="Beta-lactam-related"/>
</dbReference>
<keyword evidence="3" id="KW-0732">Signal</keyword>
<evidence type="ECO:0000256" key="3">
    <source>
        <dbReference type="SAM" id="SignalP"/>
    </source>
</evidence>
<evidence type="ECO:0000256" key="1">
    <source>
        <dbReference type="SAM" id="MobiDB-lite"/>
    </source>
</evidence>
<dbReference type="Proteomes" id="UP000077701">
    <property type="component" value="Unassembled WGS sequence"/>
</dbReference>
<evidence type="ECO:0000313" key="6">
    <source>
        <dbReference type="Proteomes" id="UP000077701"/>
    </source>
</evidence>